<dbReference type="eggNOG" id="KOG2447">
    <property type="taxonomic scope" value="Eukaryota"/>
</dbReference>
<dbReference type="GO" id="GO:0006487">
    <property type="term" value="P:protein N-linked glycosylation"/>
    <property type="evidence" value="ECO:0007669"/>
    <property type="project" value="UniProtKB-UniRule"/>
</dbReference>
<feature type="domain" description="Ribophorin II C-terminal" evidence="14">
    <location>
        <begin position="590"/>
        <end position="689"/>
    </location>
</feature>
<dbReference type="InterPro" id="IPR055373">
    <property type="entry name" value="Ribophorin_II_N"/>
</dbReference>
<dbReference type="Gramene" id="ORGLA01G0353200.1">
    <property type="protein sequence ID" value="ORGLA01G0353200.1"/>
    <property type="gene ID" value="ORGLA01G0353200"/>
</dbReference>
<evidence type="ECO:0000256" key="2">
    <source>
        <dbReference type="ARBA" id="ARBA00004477"/>
    </source>
</evidence>
<name>I1NUJ2_ORYGL</name>
<comment type="subunit">
    <text evidence="10">Component of the oligosaccharyltransferase (OST) complex.</text>
</comment>
<feature type="signal peptide" evidence="10">
    <location>
        <begin position="1"/>
        <end position="29"/>
    </location>
</feature>
<feature type="domain" description="Ribophorin II third" evidence="12">
    <location>
        <begin position="433"/>
        <end position="557"/>
    </location>
</feature>
<keyword evidence="5 10" id="KW-0812">Transmembrane</keyword>
<comment type="similarity">
    <text evidence="4 10">Belongs to the SWP1 family.</text>
</comment>
<reference evidence="15 16" key="2">
    <citation type="submission" date="2018-04" db="EMBL/GenBank/DDBJ databases">
        <title>OglaRS2 (Oryza glaberrima Reference Sequence Version 2).</title>
        <authorList>
            <person name="Zhang J."/>
            <person name="Kudrna D."/>
            <person name="Lee S."/>
            <person name="Talag J."/>
            <person name="Rajasekar S."/>
            <person name="Wing R.A."/>
        </authorList>
    </citation>
    <scope>NUCLEOTIDE SEQUENCE [LARGE SCALE GENOMIC DNA]</scope>
    <source>
        <strain evidence="15 16">cv. IRGC 96717</strain>
    </source>
</reference>
<dbReference type="OMA" id="QEHETIY"/>
<dbReference type="PANTHER" id="PTHR12640:SF0">
    <property type="entry name" value="DOLICHYL-DIPHOSPHOOLIGOSACCHARIDE--PROTEIN GLYCOSYLTRANSFERASE SUBUNIT 2"/>
    <property type="match status" value="1"/>
</dbReference>
<evidence type="ECO:0000259" key="12">
    <source>
        <dbReference type="Pfam" id="PF23860"/>
    </source>
</evidence>
<dbReference type="EnsemblPlants" id="ORGLA01G0353200.1">
    <property type="protein sequence ID" value="ORGLA01G0353200.1"/>
    <property type="gene ID" value="ORGLA01G0353200"/>
</dbReference>
<dbReference type="Pfam" id="PF05817">
    <property type="entry name" value="Ribophorin_II"/>
    <property type="match status" value="1"/>
</dbReference>
<keyword evidence="16" id="KW-1185">Reference proteome</keyword>
<dbReference type="InterPro" id="IPR055375">
    <property type="entry name" value="Ribophorin_II_2nd"/>
</dbReference>
<feature type="transmembrane region" description="Helical" evidence="10">
    <location>
        <begin position="669"/>
        <end position="688"/>
    </location>
</feature>
<keyword evidence="6 10" id="KW-0732">Signal</keyword>
<evidence type="ECO:0000259" key="11">
    <source>
        <dbReference type="Pfam" id="PF05817"/>
    </source>
</evidence>
<evidence type="ECO:0000256" key="3">
    <source>
        <dbReference type="ARBA" id="ARBA00004922"/>
    </source>
</evidence>
<dbReference type="AlphaFoldDB" id="I1NUJ2"/>
<comment type="pathway">
    <text evidence="3 10">Protein modification; protein glycosylation.</text>
</comment>
<dbReference type="HOGENOM" id="CLU_017104_1_0_1"/>
<keyword evidence="9 10" id="KW-0472">Membrane</keyword>
<feature type="transmembrane region" description="Helical" evidence="10">
    <location>
        <begin position="601"/>
        <end position="625"/>
    </location>
</feature>
<dbReference type="Pfam" id="PF25147">
    <property type="entry name" value="Ribophorin_II_C"/>
    <property type="match status" value="1"/>
</dbReference>
<sequence>MAAAGGLPASATLLLLVIAAVAVAPLASAVRPVSDAHRSAAAELFAASPDGSFGDLETTYEAVRTFQILGVEKDKGLIGKACKFAAEKLASSSSSPAKDLFHAARISGVLKCSVDSGVYDDVATRLKAVIKDTNSLLELYYSVGGLLSIKEQGHNVVLPDADNTFHAIKALSQSDGRWRYDTNSAESSTFAAGIALEALSAVISLADSEVDSSMIAVVKNDIVKLFDTIKSYDDGTFYFDEKHVDAAEYKGPITTSASVVRGVTSFAAVASGKLNIPGEKILGLAKFFLGIGLPGSAKDCFNQIESLSFLENNRVFVPLVLSLPSKVFSLTSKDQLKVEVTTVFGSAAPPLRVNLVQVLGSDSKVITTETKELQFDLDNNVHYLDIAPLKIDVGKYSLVFEISLQEQEHETIYATGGTDTEAIFVTGLIKVDKAEIGISDNDAGTVESVQKIDLQKDTSVSLSANHLQKLRLSFQLSTPLGKTFKPHQVFLKLKHDESKVEHLFVVPGSARQFKIVLDFLGLVEKFYYLSGRYDLELAVGDAAMENSFLRALGHIELDLPEAPEKAPKPPAQAVDPFSKFGPKKEISHIFRSPEKRPPKELSFVFTGLTLLPIVGFLIGLMRLGVNLKNFPSLPAPAAFASLFHAGIGAVLLLYVLFWIKLDLFTTLKYLSFLGVFLVFVGHRALSYLSSTSAKQKTA</sequence>
<dbReference type="PANTHER" id="PTHR12640">
    <property type="entry name" value="RIBOPHORIN II"/>
    <property type="match status" value="1"/>
</dbReference>
<organism evidence="15 16">
    <name type="scientific">Oryza glaberrima</name>
    <name type="common">African rice</name>
    <dbReference type="NCBI Taxonomy" id="4538"/>
    <lineage>
        <taxon>Eukaryota</taxon>
        <taxon>Viridiplantae</taxon>
        <taxon>Streptophyta</taxon>
        <taxon>Embryophyta</taxon>
        <taxon>Tracheophyta</taxon>
        <taxon>Spermatophyta</taxon>
        <taxon>Magnoliopsida</taxon>
        <taxon>Liliopsida</taxon>
        <taxon>Poales</taxon>
        <taxon>Poaceae</taxon>
        <taxon>BOP clade</taxon>
        <taxon>Oryzoideae</taxon>
        <taxon>Oryzeae</taxon>
        <taxon>Oryzinae</taxon>
        <taxon>Oryza</taxon>
    </lineage>
</organism>
<protein>
    <recommendedName>
        <fullName evidence="10">Dolichyl-diphosphooligosaccharide--protein glycosyltransferase subunit 2</fullName>
    </recommendedName>
    <alternativeName>
        <fullName evidence="10">Ribophorin-2</fullName>
    </alternativeName>
</protein>
<evidence type="ECO:0000256" key="1">
    <source>
        <dbReference type="ARBA" id="ARBA00002791"/>
    </source>
</evidence>
<evidence type="ECO:0000256" key="6">
    <source>
        <dbReference type="ARBA" id="ARBA00022729"/>
    </source>
</evidence>
<dbReference type="GO" id="GO:0009409">
    <property type="term" value="P:response to cold"/>
    <property type="evidence" value="ECO:0007669"/>
    <property type="project" value="EnsemblPlants"/>
</dbReference>
<evidence type="ECO:0000259" key="14">
    <source>
        <dbReference type="Pfam" id="PF25147"/>
    </source>
</evidence>
<comment type="function">
    <text evidence="1 10">Subunit of the oligosaccharyl transferase (OST) complex that catalyzes the initial transfer of a defined glycan (Glc(3)Man(9)GlcNAc(2) in eukaryotes) from the lipid carrier dolichol-pyrophosphate to an asparagine residue within an Asn-X-Ser/Thr consensus motif in nascent polypeptide chains, the first step in protein N-glycosylation. N-glycosylation occurs cotranslationally and the complex associates with the Sec61 complex at the channel-forming translocon complex that mediates protein translocation across the endoplasmic reticulum (ER). All subunits are required for a maximal enzyme activity.</text>
</comment>
<feature type="domain" description="Ribophorin II second" evidence="13">
    <location>
        <begin position="319"/>
        <end position="425"/>
    </location>
</feature>
<dbReference type="Pfam" id="PF23861">
    <property type="entry name" value="Ribophorin_II_2nd"/>
    <property type="match status" value="1"/>
</dbReference>
<feature type="chain" id="PRO_5019615942" description="Dolichyl-diphosphooligosaccharide--protein glycosyltransferase subunit 2" evidence="10">
    <location>
        <begin position="30"/>
        <end position="698"/>
    </location>
</feature>
<evidence type="ECO:0000256" key="5">
    <source>
        <dbReference type="ARBA" id="ARBA00022692"/>
    </source>
</evidence>
<dbReference type="STRING" id="4538.I1NUJ2"/>
<gene>
    <name evidence="15" type="primary">LOC127778894</name>
</gene>
<keyword evidence="8 10" id="KW-1133">Transmembrane helix</keyword>
<dbReference type="InterPro" id="IPR055374">
    <property type="entry name" value="Ribophorin_II_3rd"/>
</dbReference>
<dbReference type="GO" id="GO:0008250">
    <property type="term" value="C:oligosaccharyltransferase complex"/>
    <property type="evidence" value="ECO:0007669"/>
    <property type="project" value="UniProtKB-UniRule"/>
</dbReference>
<accession>I1NUJ2</accession>
<dbReference type="InterPro" id="IPR056790">
    <property type="entry name" value="Ribophorin_II_C"/>
</dbReference>
<dbReference type="UniPathway" id="UPA00378"/>
<evidence type="ECO:0000313" key="15">
    <source>
        <dbReference type="EnsemblPlants" id="ORGLA01G0353200.1"/>
    </source>
</evidence>
<evidence type="ECO:0000256" key="8">
    <source>
        <dbReference type="ARBA" id="ARBA00022989"/>
    </source>
</evidence>
<dbReference type="GeneID" id="127778894"/>
<reference evidence="15" key="1">
    <citation type="submission" date="2015-06" db="UniProtKB">
        <authorList>
            <consortium name="EnsemblPlants"/>
        </authorList>
    </citation>
    <scope>IDENTIFICATION</scope>
</reference>
<evidence type="ECO:0000313" key="16">
    <source>
        <dbReference type="Proteomes" id="UP000007306"/>
    </source>
</evidence>
<dbReference type="InterPro" id="IPR008814">
    <property type="entry name" value="Swp1"/>
</dbReference>
<comment type="subcellular location">
    <subcellularLocation>
        <location evidence="2 10">Endoplasmic reticulum membrane</location>
        <topology evidence="2 10">Multi-pass membrane protein</topology>
    </subcellularLocation>
</comment>
<evidence type="ECO:0000256" key="10">
    <source>
        <dbReference type="RuleBase" id="RU366029"/>
    </source>
</evidence>
<dbReference type="Pfam" id="PF23860">
    <property type="entry name" value="Ribophorin_II_3rd"/>
    <property type="match status" value="1"/>
</dbReference>
<keyword evidence="7 10" id="KW-0256">Endoplasmic reticulum</keyword>
<feature type="transmembrane region" description="Helical" evidence="10">
    <location>
        <begin position="637"/>
        <end position="657"/>
    </location>
</feature>
<evidence type="ECO:0000256" key="4">
    <source>
        <dbReference type="ARBA" id="ARBA00009038"/>
    </source>
</evidence>
<evidence type="ECO:0000256" key="9">
    <source>
        <dbReference type="ARBA" id="ARBA00023136"/>
    </source>
</evidence>
<feature type="domain" description="Ribophorin II N-terminal" evidence="11">
    <location>
        <begin position="34"/>
        <end position="311"/>
    </location>
</feature>
<dbReference type="Proteomes" id="UP000007306">
    <property type="component" value="Chromosome 1"/>
</dbReference>
<evidence type="ECO:0000256" key="7">
    <source>
        <dbReference type="ARBA" id="ARBA00022824"/>
    </source>
</evidence>
<evidence type="ECO:0000259" key="13">
    <source>
        <dbReference type="Pfam" id="PF23861"/>
    </source>
</evidence>
<dbReference type="RefSeq" id="XP_052161501.1">
    <property type="nucleotide sequence ID" value="XM_052305541.1"/>
</dbReference>
<proteinExistence type="inferred from homology"/>